<protein>
    <submittedName>
        <fullName evidence="2">Uncharacterized protein</fullName>
    </submittedName>
</protein>
<dbReference type="Proteomes" id="UP000095358">
    <property type="component" value="Unassembled WGS sequence"/>
</dbReference>
<dbReference type="OrthoDB" id="10333752at2759"/>
<keyword evidence="1" id="KW-0472">Membrane</keyword>
<keyword evidence="3" id="KW-1185">Reference proteome</keyword>
<gene>
    <name evidence="2" type="ORF">AWRI3580_g355</name>
</gene>
<dbReference type="VEuPathDB" id="FungiDB:AWRI3580_g355"/>
<evidence type="ECO:0000313" key="3">
    <source>
        <dbReference type="Proteomes" id="UP000095358"/>
    </source>
</evidence>
<comment type="caution">
    <text evidence="2">The sequence shown here is derived from an EMBL/GenBank/DDBJ whole genome shotgun (WGS) entry which is preliminary data.</text>
</comment>
<sequence>MFATKTLLSAVSKSHPTPAHNNMLKTVGLVVGFVAPIGFYSFYYQFHYGTILKIHRKERKDGFDHRYD</sequence>
<feature type="transmembrane region" description="Helical" evidence="1">
    <location>
        <begin position="26"/>
        <end position="46"/>
    </location>
</feature>
<keyword evidence="1" id="KW-0812">Transmembrane</keyword>
<evidence type="ECO:0000256" key="1">
    <source>
        <dbReference type="SAM" id="Phobius"/>
    </source>
</evidence>
<reference evidence="3" key="1">
    <citation type="journal article" date="2016" name="Genome Announc.">
        <title>Genome sequences of three species of Hanseniaspora isolated from spontaneous wine fermentations.</title>
        <authorList>
            <person name="Sternes P.R."/>
            <person name="Lee D."/>
            <person name="Kutyna D.R."/>
            <person name="Borneman A.R."/>
        </authorList>
    </citation>
    <scope>NUCLEOTIDE SEQUENCE [LARGE SCALE GENOMIC DNA]</scope>
    <source>
        <strain evidence="3">AWRI3580</strain>
    </source>
</reference>
<accession>A0A1E5S1B3</accession>
<organism evidence="2 3">
    <name type="scientific">Hanseniaspora uvarum</name>
    <name type="common">Yeast</name>
    <name type="synonym">Kloeckera apiculata</name>
    <dbReference type="NCBI Taxonomy" id="29833"/>
    <lineage>
        <taxon>Eukaryota</taxon>
        <taxon>Fungi</taxon>
        <taxon>Dikarya</taxon>
        <taxon>Ascomycota</taxon>
        <taxon>Saccharomycotina</taxon>
        <taxon>Saccharomycetes</taxon>
        <taxon>Saccharomycodales</taxon>
        <taxon>Saccharomycodaceae</taxon>
        <taxon>Hanseniaspora</taxon>
    </lineage>
</organism>
<proteinExistence type="predicted"/>
<dbReference type="AlphaFoldDB" id="A0A1E5S1B3"/>
<name>A0A1E5S1B3_HANUV</name>
<dbReference type="EMBL" id="LPNN01000001">
    <property type="protein sequence ID" value="OEJ93012.1"/>
    <property type="molecule type" value="Genomic_DNA"/>
</dbReference>
<keyword evidence="1" id="KW-1133">Transmembrane helix</keyword>
<evidence type="ECO:0000313" key="2">
    <source>
        <dbReference type="EMBL" id="OEJ93012.1"/>
    </source>
</evidence>